<accession>A0ACA9MH70</accession>
<reference evidence="1" key="1">
    <citation type="submission" date="2021-06" db="EMBL/GenBank/DDBJ databases">
        <authorList>
            <person name="Kallberg Y."/>
            <person name="Tangrot J."/>
            <person name="Rosling A."/>
        </authorList>
    </citation>
    <scope>NUCLEOTIDE SEQUENCE</scope>
    <source>
        <strain evidence="1">IL203A</strain>
    </source>
</reference>
<gene>
    <name evidence="1" type="ORF">DHETER_LOCUS6776</name>
</gene>
<evidence type="ECO:0000313" key="2">
    <source>
        <dbReference type="Proteomes" id="UP000789702"/>
    </source>
</evidence>
<keyword evidence="2" id="KW-1185">Reference proteome</keyword>
<dbReference type="EMBL" id="CAJVPU010008868">
    <property type="protein sequence ID" value="CAG8588788.1"/>
    <property type="molecule type" value="Genomic_DNA"/>
</dbReference>
<evidence type="ECO:0000313" key="1">
    <source>
        <dbReference type="EMBL" id="CAG8588788.1"/>
    </source>
</evidence>
<proteinExistence type="predicted"/>
<dbReference type="Proteomes" id="UP000789702">
    <property type="component" value="Unassembled WGS sequence"/>
</dbReference>
<feature type="non-terminal residue" evidence="1">
    <location>
        <position position="1"/>
    </location>
</feature>
<protein>
    <submittedName>
        <fullName evidence="1">6910_t:CDS:1</fullName>
    </submittedName>
</protein>
<name>A0ACA9MH70_9GLOM</name>
<organism evidence="1 2">
    <name type="scientific">Dentiscutata heterogama</name>
    <dbReference type="NCBI Taxonomy" id="1316150"/>
    <lineage>
        <taxon>Eukaryota</taxon>
        <taxon>Fungi</taxon>
        <taxon>Fungi incertae sedis</taxon>
        <taxon>Mucoromycota</taxon>
        <taxon>Glomeromycotina</taxon>
        <taxon>Glomeromycetes</taxon>
        <taxon>Diversisporales</taxon>
        <taxon>Gigasporaceae</taxon>
        <taxon>Dentiscutata</taxon>
    </lineage>
</organism>
<feature type="non-terminal residue" evidence="1">
    <location>
        <position position="968"/>
    </location>
</feature>
<comment type="caution">
    <text evidence="1">The sequence shown here is derived from an EMBL/GenBank/DDBJ whole genome shotgun (WGS) entry which is preliminary data.</text>
</comment>
<sequence>KKIQSDFTYAIKTYKAKVNDTDENGKTTLHWAAKNKYAFIVKSLIEHGAKVEAADNNDRTALHLAAEQDSETVVEILAKNHVNAPDRNNCTPLFYAAEAAAGHLEVSKTLLKRMKYADDIVDKEKILNLAAKNKQTDVVKHLLEVEAQVDYFHYQPFNHIYFAAKKNYKNVIKLLLEESTIDNLTLHYTAKKEDIEAVKILFENGAKFNSITDEKNRTPLHWAAFEGCESDILYLIRKDKNLVKASDNNNEPAIYESVWNGHIGFFLNQLEKHAENPENPHSKEDKEVISYLYTYTLSKISNLKFELKSNLIIDINEYFKMIQSGIKLLKKADKQVKVDKYNKQYEKSIEKKIDEAYNIAKNQVKSEINKTVGEIDEQIISLIDETRDLISNVEENKLTLEEKQSELRKKLALKKALRILKCIGITISVVGGPVGIAGSVIKKGVNMAGAYISKEDNSILKFEIPSEVRDSLNQMNIIKHLDKILEALGNINSTKLTKIANEVKEEIEKAQEKLKLTGIESDVIQDFNIAIQDTVVAIDLYDRYQNDKKELDAIGNSIKQAENDINLLNLYEKNIYQTIIPMIKGMQEDINNIEKKIDKKSHVHLDLTKWQVQTSLKEIKYTIQQISKGFSAQEIGRYIEKLDEGMTTLINIYDRIQEYYDQINLANYIAHINSPMAIEIDDKDLKNDIDELEKKIKFSIVKGYLKRARSAFKQWAFPFANEYSNVLNSQLDEEDTKSIIKQIDDLHLKVQERNVYVIKEIDNLKYSDFNSENISTQPFFVWENNNYSQEISEFLVGKEIKVKADITKTDSHKCAVKFNEIGIRLKSKDNKIQDEINNELKNFDVYMTHLGDSYYRYSDKFYVIRSNEQYIEYSFEKNKEGKPVRNNRAYERIRNDELMLSPYTTWKIKLKRETKYVDSKNAGFDKLKTYEKKVDLELVGRGLYVDEEGSNDLMVGTYYKEYEYEHKP</sequence>